<dbReference type="PANTHER" id="PTHR48163">
    <property type="entry name" value="BNAC02G25670D PROTEIN"/>
    <property type="match status" value="1"/>
</dbReference>
<evidence type="ECO:0000313" key="3">
    <source>
        <dbReference type="EMBL" id="CAD1846380.1"/>
    </source>
</evidence>
<evidence type="ECO:0000256" key="1">
    <source>
        <dbReference type="SAM" id="Coils"/>
    </source>
</evidence>
<gene>
    <name evidence="3" type="ORF">CB5_LOCUS29591</name>
</gene>
<keyword evidence="1" id="KW-0175">Coiled coil</keyword>
<organism evidence="3">
    <name type="scientific">Ananas comosus var. bracteatus</name>
    <name type="common">red pineapple</name>
    <dbReference type="NCBI Taxonomy" id="296719"/>
    <lineage>
        <taxon>Eukaryota</taxon>
        <taxon>Viridiplantae</taxon>
        <taxon>Streptophyta</taxon>
        <taxon>Embryophyta</taxon>
        <taxon>Tracheophyta</taxon>
        <taxon>Spermatophyta</taxon>
        <taxon>Magnoliopsida</taxon>
        <taxon>Liliopsida</taxon>
        <taxon>Poales</taxon>
        <taxon>Bromeliaceae</taxon>
        <taxon>Bromelioideae</taxon>
        <taxon>Ananas</taxon>
    </lineage>
</organism>
<protein>
    <submittedName>
        <fullName evidence="3">Uncharacterized protein</fullName>
    </submittedName>
</protein>
<feature type="coiled-coil region" evidence="1">
    <location>
        <begin position="56"/>
        <end position="168"/>
    </location>
</feature>
<feature type="coiled-coil region" evidence="1">
    <location>
        <begin position="214"/>
        <end position="301"/>
    </location>
</feature>
<feature type="region of interest" description="Disordered" evidence="2">
    <location>
        <begin position="1"/>
        <end position="56"/>
    </location>
</feature>
<dbReference type="AlphaFoldDB" id="A0A6V7QT11"/>
<dbReference type="PANTHER" id="PTHR48163:SF2">
    <property type="entry name" value="EXPRESSED PROTEIN"/>
    <property type="match status" value="1"/>
</dbReference>
<sequence>MDTHHASRGRRTLEEIRQKRAAERLHKASSGSDLESSNHSGNHKLESGFTPAERDSHALLARVKELESRNAELEKENQKLVSKLEEREVEKDSLTKRLNDLEQNSLPSLRKALKDLSIEKDAAIVAKEDALSQLRTTKKRLKEAEEEQYRAEEDAAALRAELNMMQQQVTVNSYSNIPLGNPNEHTLSLEKEIMDLQIKLKQESLLRQQDQHKLAEEQLRLSSLMDEKQQLEDRLAALAKKAAEESSDNAARKAFSMQDKEKLEKQLHDMAVMVERLEGSRQKLLMEIDSQSSEIERLFEENSSLSTSCQDAMAVAIQWETSGMITISDAILIFTFTEEKVIIVKECLKQNEELRGLLDQLRSEQGNLLQAETPNIQSHVQAENVSMSTHQNWSLKIYCSRQLNDKDQLVKEQSRSEGLAAEVMKLSAELRRAIQSHNNLARLYRPVLKDIENSLMKMKQETYNTLH</sequence>
<name>A0A6V7QT11_ANACO</name>
<dbReference type="EMBL" id="CAJEUB010000014">
    <property type="protein sequence ID" value="CAD1846380.1"/>
    <property type="molecule type" value="Genomic_DNA"/>
</dbReference>
<proteinExistence type="predicted"/>
<feature type="compositionally biased region" description="Basic and acidic residues" evidence="2">
    <location>
        <begin position="1"/>
        <end position="26"/>
    </location>
</feature>
<evidence type="ECO:0000256" key="2">
    <source>
        <dbReference type="SAM" id="MobiDB-lite"/>
    </source>
</evidence>
<reference evidence="3" key="1">
    <citation type="submission" date="2020-07" db="EMBL/GenBank/DDBJ databases">
        <authorList>
            <person name="Lin J."/>
        </authorList>
    </citation>
    <scope>NUCLEOTIDE SEQUENCE</scope>
</reference>
<feature type="compositionally biased region" description="Polar residues" evidence="2">
    <location>
        <begin position="29"/>
        <end position="40"/>
    </location>
</feature>
<accession>A0A6V7QT11</accession>